<proteinExistence type="predicted"/>
<sequence>MARLYILAILLCCSQLVLTTNGHPAGEDGEWVDDISNNPEIMGRITEDQEDDPSRSVAAPVSKNEDDGEWVDDVTGNMFIMGEDPLSQSTGLSDDMNSERRKRSVQKKILKAMKKASKKSKRATNAEREKRSPKSKMENTFA</sequence>
<protein>
    <submittedName>
        <fullName evidence="3">Uncharacterized protein</fullName>
    </submittedName>
</protein>
<dbReference type="EMBL" id="GL732532">
    <property type="protein sequence ID" value="EFX85662.1"/>
    <property type="molecule type" value="Genomic_DNA"/>
</dbReference>
<evidence type="ECO:0000256" key="2">
    <source>
        <dbReference type="SAM" id="SignalP"/>
    </source>
</evidence>
<feature type="chain" id="PRO_5003237175" evidence="2">
    <location>
        <begin position="20"/>
        <end position="142"/>
    </location>
</feature>
<gene>
    <name evidence="3" type="ORF">DAPPUDRAFT_300208</name>
</gene>
<dbReference type="AlphaFoldDB" id="E9G5B4"/>
<evidence type="ECO:0000313" key="4">
    <source>
        <dbReference type="Proteomes" id="UP000000305"/>
    </source>
</evidence>
<feature type="region of interest" description="Disordered" evidence="1">
    <location>
        <begin position="44"/>
        <end position="142"/>
    </location>
</feature>
<dbReference type="OrthoDB" id="6352877at2759"/>
<name>E9G5B4_DAPPU</name>
<feature type="compositionally biased region" description="Basic and acidic residues" evidence="1">
    <location>
        <begin position="124"/>
        <end position="142"/>
    </location>
</feature>
<feature type="compositionally biased region" description="Basic residues" evidence="1">
    <location>
        <begin position="100"/>
        <end position="122"/>
    </location>
</feature>
<keyword evidence="2" id="KW-0732">Signal</keyword>
<dbReference type="HOGENOM" id="CLU_1817701_0_0_1"/>
<evidence type="ECO:0000313" key="3">
    <source>
        <dbReference type="EMBL" id="EFX85662.1"/>
    </source>
</evidence>
<organism evidence="3 4">
    <name type="scientific">Daphnia pulex</name>
    <name type="common">Water flea</name>
    <dbReference type="NCBI Taxonomy" id="6669"/>
    <lineage>
        <taxon>Eukaryota</taxon>
        <taxon>Metazoa</taxon>
        <taxon>Ecdysozoa</taxon>
        <taxon>Arthropoda</taxon>
        <taxon>Crustacea</taxon>
        <taxon>Branchiopoda</taxon>
        <taxon>Diplostraca</taxon>
        <taxon>Cladocera</taxon>
        <taxon>Anomopoda</taxon>
        <taxon>Daphniidae</taxon>
        <taxon>Daphnia</taxon>
    </lineage>
</organism>
<dbReference type="Proteomes" id="UP000000305">
    <property type="component" value="Unassembled WGS sequence"/>
</dbReference>
<feature type="signal peptide" evidence="2">
    <location>
        <begin position="1"/>
        <end position="19"/>
    </location>
</feature>
<dbReference type="InParanoid" id="E9G5B4"/>
<evidence type="ECO:0000256" key="1">
    <source>
        <dbReference type="SAM" id="MobiDB-lite"/>
    </source>
</evidence>
<reference evidence="3 4" key="1">
    <citation type="journal article" date="2011" name="Science">
        <title>The ecoresponsive genome of Daphnia pulex.</title>
        <authorList>
            <person name="Colbourne J.K."/>
            <person name="Pfrender M.E."/>
            <person name="Gilbert D."/>
            <person name="Thomas W.K."/>
            <person name="Tucker A."/>
            <person name="Oakley T.H."/>
            <person name="Tokishita S."/>
            <person name="Aerts A."/>
            <person name="Arnold G.J."/>
            <person name="Basu M.K."/>
            <person name="Bauer D.J."/>
            <person name="Caceres C.E."/>
            <person name="Carmel L."/>
            <person name="Casola C."/>
            <person name="Choi J.H."/>
            <person name="Detter J.C."/>
            <person name="Dong Q."/>
            <person name="Dusheyko S."/>
            <person name="Eads B.D."/>
            <person name="Frohlich T."/>
            <person name="Geiler-Samerotte K.A."/>
            <person name="Gerlach D."/>
            <person name="Hatcher P."/>
            <person name="Jogdeo S."/>
            <person name="Krijgsveld J."/>
            <person name="Kriventseva E.V."/>
            <person name="Kultz D."/>
            <person name="Laforsch C."/>
            <person name="Lindquist E."/>
            <person name="Lopez J."/>
            <person name="Manak J.R."/>
            <person name="Muller J."/>
            <person name="Pangilinan J."/>
            <person name="Patwardhan R.P."/>
            <person name="Pitluck S."/>
            <person name="Pritham E.J."/>
            <person name="Rechtsteiner A."/>
            <person name="Rho M."/>
            <person name="Rogozin I.B."/>
            <person name="Sakarya O."/>
            <person name="Salamov A."/>
            <person name="Schaack S."/>
            <person name="Shapiro H."/>
            <person name="Shiga Y."/>
            <person name="Skalitzky C."/>
            <person name="Smith Z."/>
            <person name="Souvorov A."/>
            <person name="Sung W."/>
            <person name="Tang Z."/>
            <person name="Tsuchiya D."/>
            <person name="Tu H."/>
            <person name="Vos H."/>
            <person name="Wang M."/>
            <person name="Wolf Y.I."/>
            <person name="Yamagata H."/>
            <person name="Yamada T."/>
            <person name="Ye Y."/>
            <person name="Shaw J.R."/>
            <person name="Andrews J."/>
            <person name="Crease T.J."/>
            <person name="Tang H."/>
            <person name="Lucas S.M."/>
            <person name="Robertson H.M."/>
            <person name="Bork P."/>
            <person name="Koonin E.V."/>
            <person name="Zdobnov E.M."/>
            <person name="Grigoriev I.V."/>
            <person name="Lynch M."/>
            <person name="Boore J.L."/>
        </authorList>
    </citation>
    <scope>NUCLEOTIDE SEQUENCE [LARGE SCALE GENOMIC DNA]</scope>
</reference>
<accession>E9G5B4</accession>
<dbReference type="KEGG" id="dpx:DAPPUDRAFT_300208"/>
<keyword evidence="4" id="KW-1185">Reference proteome</keyword>